<accession>A0A2W7I2R7</accession>
<evidence type="ECO:0000259" key="3">
    <source>
        <dbReference type="Pfam" id="PF18962"/>
    </source>
</evidence>
<dbReference type="InterPro" id="IPR026444">
    <property type="entry name" value="Secre_tail"/>
</dbReference>
<keyword evidence="5" id="KW-1185">Reference proteome</keyword>
<dbReference type="AlphaFoldDB" id="A0A2W7I2R7"/>
<keyword evidence="1 2" id="KW-0732">Signal</keyword>
<feature type="signal peptide" evidence="2">
    <location>
        <begin position="1"/>
        <end position="29"/>
    </location>
</feature>
<evidence type="ECO:0000256" key="1">
    <source>
        <dbReference type="ARBA" id="ARBA00022729"/>
    </source>
</evidence>
<comment type="caution">
    <text evidence="4">The sequence shown here is derived from an EMBL/GenBank/DDBJ whole genome shotgun (WGS) entry which is preliminary data.</text>
</comment>
<dbReference type="EMBL" id="QKYV01000005">
    <property type="protein sequence ID" value="PZW39742.1"/>
    <property type="molecule type" value="Genomic_DNA"/>
</dbReference>
<evidence type="ECO:0000313" key="5">
    <source>
        <dbReference type="Proteomes" id="UP000249542"/>
    </source>
</evidence>
<evidence type="ECO:0000256" key="2">
    <source>
        <dbReference type="SAM" id="SignalP"/>
    </source>
</evidence>
<dbReference type="Pfam" id="PF18962">
    <property type="entry name" value="Por_Secre_tail"/>
    <property type="match status" value="1"/>
</dbReference>
<sequence length="1155" mass="123290">MKKRLQHKKWGITSILSLLMLFSFGYAQAQYTKANTVAAETNVSASGNAVDNTTLPSTDTRGDLTTFAILNATTASTSSSIDLEFDTNVPANRTTFVRISIDPTSTNSNFLQALVAGTLGVSGEIIAPVIDLDHILSIEILNGTTSLFLGSSSDNFNLASITGNKNIEVVQDSEGNYYLAIYSDVQFSNIVITNNGPATIVSGNNFNLNVHGAFYRNNTANCNTPVYTSWDGSGLASVSLLTSPAENISNFIDGDLSTFSNLTTGTVGVAATTTQTVYLEGLSTSSDSYHITLRLPTGLLSVGVAQNITLAGYEGNTFKNSISLYQLLDLNLLNLENNEKVSVLYSPGASIDNIRISISSLVGASLLSGLELYEISKNTTLVTTNYATGIAPESVGINYEATLNGSLENDSCLDSFGFEYSTTPNFAAGTVSVSSGPGFAANYSENISGLLPNTTYYYRATATSTINGTSTQLYGNIYSFYTGDIIWNGTAWSNVTGPDATDNGIATINGDYNTDTHGSLEVHDLTINSPYILTVENTNSFTLSGSITAPDGSIDASDGEIIFVGTDNIVLDGDLLVDKDGIADNRNGHQIDKVQVNTTGGAELEVLNEVEVMTNLNLATEGILALQDDAEIIFNSDANGTAFFGEVGGVCTSSRITYGNNSGVTVERYIPAGSTDGGTVAVRAYRMLTSAVDAGTINSNWQEGDIDTQYNTGSNSLGNIVGFGTHITGGSNANGFDYNATGNPSAFTYNNQAQTWSALANTNATNLNVGDPYYINIRGDRTLDMSTNAPDPISTTIRTKGTLKLCDSDLTAATLADGNEEFSFFGNPYQAPVDMNEVLTNTGTSEINPNFIWVWDPNLATKGAYVVVNVTNNNISNPSSNVNRFLQAGQAIFVANVSSVTGSPNLSFEENDKNVEEDNLGVFRPSGASYALNILLKSGANTLDAAVIDFSDDNNNAVNDYDAKKLGNSDENLALVNGYHFLSIEQRDIPVNLEEIPLYVGSYRHQDYQFLINWEGIPNMQAYLVDNYLQTSTALVAGENVFNFSVDEQIAASVETDRFKITFEDSSLASNTVKANGFSLYPNPINNGVLNISNPNYTGEMEVSIFNNVGQLMIKKSHTAITGNTSINMSQLAAGVYLVKVTTENTTFTKKIVNP</sequence>
<dbReference type="Proteomes" id="UP000249542">
    <property type="component" value="Unassembled WGS sequence"/>
</dbReference>
<dbReference type="RefSeq" id="WP_170116605.1">
    <property type="nucleotide sequence ID" value="NZ_QKYV01000005.1"/>
</dbReference>
<gene>
    <name evidence="4" type="ORF">LX95_02107</name>
</gene>
<feature type="domain" description="Secretion system C-terminal sorting" evidence="3">
    <location>
        <begin position="1080"/>
        <end position="1153"/>
    </location>
</feature>
<dbReference type="NCBIfam" id="TIGR04183">
    <property type="entry name" value="Por_Secre_tail"/>
    <property type="match status" value="1"/>
</dbReference>
<reference evidence="4 5" key="1">
    <citation type="submission" date="2018-06" db="EMBL/GenBank/DDBJ databases">
        <title>Genomic Encyclopedia of Archaeal and Bacterial Type Strains, Phase II (KMG-II): from individual species to whole genera.</title>
        <authorList>
            <person name="Goeker M."/>
        </authorList>
    </citation>
    <scope>NUCLEOTIDE SEQUENCE [LARGE SCALE GENOMIC DNA]</scope>
    <source>
        <strain evidence="4 5">DSM 15361</strain>
    </source>
</reference>
<organism evidence="4 5">
    <name type="scientific">Mesonia algae</name>
    <dbReference type="NCBI Taxonomy" id="213248"/>
    <lineage>
        <taxon>Bacteria</taxon>
        <taxon>Pseudomonadati</taxon>
        <taxon>Bacteroidota</taxon>
        <taxon>Flavobacteriia</taxon>
        <taxon>Flavobacteriales</taxon>
        <taxon>Flavobacteriaceae</taxon>
        <taxon>Mesonia</taxon>
    </lineage>
</organism>
<proteinExistence type="predicted"/>
<name>A0A2W7I2R7_9FLAO</name>
<feature type="chain" id="PRO_5015844973" evidence="2">
    <location>
        <begin position="30"/>
        <end position="1155"/>
    </location>
</feature>
<protein>
    <submittedName>
        <fullName evidence="4">Putative secreted protein (Por secretion system target)</fullName>
    </submittedName>
</protein>
<evidence type="ECO:0000313" key="4">
    <source>
        <dbReference type="EMBL" id="PZW39742.1"/>
    </source>
</evidence>